<name>A0A2A4WZZ7_9GAMM</name>
<evidence type="ECO:0008006" key="4">
    <source>
        <dbReference type="Google" id="ProtNLM"/>
    </source>
</evidence>
<keyword evidence="1" id="KW-0732">Signal</keyword>
<sequence length="298" mass="33186">MAAMKHWNLLSFQSQFSARLFLLLFCVAMNPLHAQEEPEYVRFVPGNSEWEGELQTAIVSFENEAGVQLNLVAAVHLGEQEYYAELNDYFTTQDVVLYELVAEPDQVPVRGGSESSTSLIGFIQQAMAGFLNLGFQLDEIDYTQSNFLHADLTPSQLDELMASKKENFFTMFLNLAMAQIAEQNASPNEPLSSFTLLSLINAMNSENQNAALKFLFAQELGRSGGVIVGEELEQQLTLLGDRNKAALRVLGDALQNPDYRRISIFYGAAHMPGIEREISATTGFARTGLRWQSAWVVP</sequence>
<dbReference type="EMBL" id="NVUL01000076">
    <property type="protein sequence ID" value="PCI75389.1"/>
    <property type="molecule type" value="Genomic_DNA"/>
</dbReference>
<proteinExistence type="predicted"/>
<dbReference type="PANTHER" id="PTHR35757">
    <property type="entry name" value="THERMOSOME SUBUNIT GAMMA"/>
    <property type="match status" value="1"/>
</dbReference>
<evidence type="ECO:0000313" key="3">
    <source>
        <dbReference type="Proteomes" id="UP000218767"/>
    </source>
</evidence>
<organism evidence="2 3">
    <name type="scientific">SAR86 cluster bacterium</name>
    <dbReference type="NCBI Taxonomy" id="2030880"/>
    <lineage>
        <taxon>Bacteria</taxon>
        <taxon>Pseudomonadati</taxon>
        <taxon>Pseudomonadota</taxon>
        <taxon>Gammaproteobacteria</taxon>
        <taxon>SAR86 cluster</taxon>
    </lineage>
</organism>
<dbReference type="AlphaFoldDB" id="A0A2A4WZZ7"/>
<feature type="signal peptide" evidence="1">
    <location>
        <begin position="1"/>
        <end position="34"/>
    </location>
</feature>
<feature type="chain" id="PRO_5013331691" description="TraB/GumN family protein" evidence="1">
    <location>
        <begin position="35"/>
        <end position="298"/>
    </location>
</feature>
<dbReference type="Proteomes" id="UP000218767">
    <property type="component" value="Unassembled WGS sequence"/>
</dbReference>
<gene>
    <name evidence="2" type="ORF">COB20_13065</name>
</gene>
<comment type="caution">
    <text evidence="2">The sequence shown here is derived from an EMBL/GenBank/DDBJ whole genome shotgun (WGS) entry which is preliminary data.</text>
</comment>
<evidence type="ECO:0000256" key="1">
    <source>
        <dbReference type="SAM" id="SignalP"/>
    </source>
</evidence>
<reference evidence="3" key="1">
    <citation type="submission" date="2017-08" db="EMBL/GenBank/DDBJ databases">
        <title>A dynamic microbial community with high functional redundancy inhabits the cold, oxic subseafloor aquifer.</title>
        <authorList>
            <person name="Tully B.J."/>
            <person name="Wheat C.G."/>
            <person name="Glazer B.T."/>
            <person name="Huber J.A."/>
        </authorList>
    </citation>
    <scope>NUCLEOTIDE SEQUENCE [LARGE SCALE GENOMIC DNA]</scope>
</reference>
<accession>A0A2A4WZZ7</accession>
<evidence type="ECO:0000313" key="2">
    <source>
        <dbReference type="EMBL" id="PCI75389.1"/>
    </source>
</evidence>
<protein>
    <recommendedName>
        <fullName evidence="4">TraB/GumN family protein</fullName>
    </recommendedName>
</protein>
<dbReference type="PANTHER" id="PTHR35757:SF1">
    <property type="entry name" value="THERMOSOME SUBUNIT GAMMA"/>
    <property type="match status" value="1"/>
</dbReference>